<accession>A0A1S8CN76</accession>
<dbReference type="EMBL" id="MOXD01000001">
    <property type="protein sequence ID" value="OMQ26755.1"/>
    <property type="molecule type" value="Genomic_DNA"/>
</dbReference>
<organism evidence="1 2">
    <name type="scientific">Serratia oryzae</name>
    <dbReference type="NCBI Taxonomy" id="2034155"/>
    <lineage>
        <taxon>Bacteria</taxon>
        <taxon>Pseudomonadati</taxon>
        <taxon>Pseudomonadota</taxon>
        <taxon>Gammaproteobacteria</taxon>
        <taxon>Enterobacterales</taxon>
        <taxon>Yersiniaceae</taxon>
        <taxon>Serratia</taxon>
    </lineage>
</organism>
<name>A0A1S8CN76_9GAMM</name>
<dbReference type="RefSeq" id="WP_076939799.1">
    <property type="nucleotide sequence ID" value="NZ_MOXD01000001.1"/>
</dbReference>
<proteinExistence type="predicted"/>
<sequence length="107" mass="12060">MNFGFITQIFYASLFLILTMVFSEANYKFVEVPECCRNPLRSVVLRANRAKEDSVQGRFLAGYFLLSGVAPARGDAADGQIVGLQGVKPQQRIHPLETLLIQTRQRR</sequence>
<comment type="caution">
    <text evidence="1">The sequence shown here is derived from an EMBL/GenBank/DDBJ whole genome shotgun (WGS) entry which is preliminary data.</text>
</comment>
<dbReference type="AlphaFoldDB" id="A0A1S8CN76"/>
<keyword evidence="2" id="KW-1185">Reference proteome</keyword>
<evidence type="ECO:0000313" key="2">
    <source>
        <dbReference type="Proteomes" id="UP000216021"/>
    </source>
</evidence>
<reference evidence="1 2" key="1">
    <citation type="submission" date="2016-11" db="EMBL/GenBank/DDBJ databases">
        <title>Rahnella oryzae sp. nov., isolated from rice root.</title>
        <authorList>
            <person name="Zhang X.-X."/>
            <person name="Zhang J."/>
        </authorList>
    </citation>
    <scope>NUCLEOTIDE SEQUENCE [LARGE SCALE GENOMIC DNA]</scope>
    <source>
        <strain evidence="1 2">J11-6</strain>
    </source>
</reference>
<evidence type="ECO:0000313" key="1">
    <source>
        <dbReference type="EMBL" id="OMQ26755.1"/>
    </source>
</evidence>
<protein>
    <submittedName>
        <fullName evidence="1">Uncharacterized protein</fullName>
    </submittedName>
</protein>
<gene>
    <name evidence="1" type="ORF">BMI79_00010</name>
</gene>
<dbReference type="Proteomes" id="UP000216021">
    <property type="component" value="Unassembled WGS sequence"/>
</dbReference>